<dbReference type="PANTHER" id="PTHR45453">
    <property type="entry name" value="PHOSPHATE REGULON SENSOR PROTEIN PHOR"/>
    <property type="match status" value="1"/>
</dbReference>
<keyword evidence="7" id="KW-1133">Transmembrane helix</keyword>
<dbReference type="SMART" id="SM00388">
    <property type="entry name" value="HisKA"/>
    <property type="match status" value="1"/>
</dbReference>
<protein>
    <recommendedName>
        <fullName evidence="2">histidine kinase</fullName>
        <ecNumber evidence="2">2.7.13.3</ecNumber>
    </recommendedName>
</protein>
<dbReference type="GO" id="GO:0016036">
    <property type="term" value="P:cellular response to phosphate starvation"/>
    <property type="evidence" value="ECO:0007669"/>
    <property type="project" value="TreeGrafter"/>
</dbReference>
<dbReference type="EC" id="2.7.13.3" evidence="2"/>
<dbReference type="PROSITE" id="PS50109">
    <property type="entry name" value="HIS_KIN"/>
    <property type="match status" value="1"/>
</dbReference>
<dbReference type="PRINTS" id="PR00344">
    <property type="entry name" value="BCTRLSENSOR"/>
</dbReference>
<keyword evidence="3" id="KW-0597">Phosphoprotein</keyword>
<dbReference type="SMART" id="SM00387">
    <property type="entry name" value="HATPase_c"/>
    <property type="match status" value="1"/>
</dbReference>
<dbReference type="RefSeq" id="WP_255131946.1">
    <property type="nucleotide sequence ID" value="NZ_JANDBC010000001.1"/>
</dbReference>
<dbReference type="InterPro" id="IPR036097">
    <property type="entry name" value="HisK_dim/P_sf"/>
</dbReference>
<evidence type="ECO:0000256" key="4">
    <source>
        <dbReference type="ARBA" id="ARBA00022679"/>
    </source>
</evidence>
<feature type="transmembrane region" description="Helical" evidence="7">
    <location>
        <begin position="263"/>
        <end position="285"/>
    </location>
</feature>
<dbReference type="SUPFAM" id="SSF55874">
    <property type="entry name" value="ATPase domain of HSP90 chaperone/DNA topoisomerase II/histidine kinase"/>
    <property type="match status" value="1"/>
</dbReference>
<keyword evidence="6" id="KW-0902">Two-component regulatory system</keyword>
<evidence type="ECO:0000259" key="8">
    <source>
        <dbReference type="PROSITE" id="PS50109"/>
    </source>
</evidence>
<keyword evidence="7" id="KW-0812">Transmembrane</keyword>
<evidence type="ECO:0000313" key="10">
    <source>
        <dbReference type="Proteomes" id="UP001139125"/>
    </source>
</evidence>
<dbReference type="InterPro" id="IPR050351">
    <property type="entry name" value="BphY/WalK/GraS-like"/>
</dbReference>
<dbReference type="CDD" id="cd00075">
    <property type="entry name" value="HATPase"/>
    <property type="match status" value="1"/>
</dbReference>
<evidence type="ECO:0000256" key="2">
    <source>
        <dbReference type="ARBA" id="ARBA00012438"/>
    </source>
</evidence>
<dbReference type="InterPro" id="IPR036890">
    <property type="entry name" value="HATPase_C_sf"/>
</dbReference>
<reference evidence="9" key="1">
    <citation type="submission" date="2022-06" db="EMBL/GenBank/DDBJ databases">
        <title>Gracilimonas sp. CAU 1638 isolated from sea sediment.</title>
        <authorList>
            <person name="Kim W."/>
        </authorList>
    </citation>
    <scope>NUCLEOTIDE SEQUENCE</scope>
    <source>
        <strain evidence="9">CAU 1638</strain>
    </source>
</reference>
<dbReference type="CDD" id="cd00082">
    <property type="entry name" value="HisKA"/>
    <property type="match status" value="1"/>
</dbReference>
<accession>A0A9X2RB95</accession>
<dbReference type="InterPro" id="IPR003661">
    <property type="entry name" value="HisK_dim/P_dom"/>
</dbReference>
<dbReference type="Proteomes" id="UP001139125">
    <property type="component" value="Unassembled WGS sequence"/>
</dbReference>
<dbReference type="FunFam" id="3.30.565.10:FF:000006">
    <property type="entry name" value="Sensor histidine kinase WalK"/>
    <property type="match status" value="1"/>
</dbReference>
<dbReference type="InterPro" id="IPR005467">
    <property type="entry name" value="His_kinase_dom"/>
</dbReference>
<comment type="catalytic activity">
    <reaction evidence="1">
        <text>ATP + protein L-histidine = ADP + protein N-phospho-L-histidine.</text>
        <dbReference type="EC" id="2.7.13.3"/>
    </reaction>
</comment>
<dbReference type="Pfam" id="PF02518">
    <property type="entry name" value="HATPase_c"/>
    <property type="match status" value="1"/>
</dbReference>
<dbReference type="Pfam" id="PF00512">
    <property type="entry name" value="HisKA"/>
    <property type="match status" value="1"/>
</dbReference>
<evidence type="ECO:0000256" key="1">
    <source>
        <dbReference type="ARBA" id="ARBA00000085"/>
    </source>
</evidence>
<organism evidence="9 10">
    <name type="scientific">Gracilimonas sediminicola</name>
    <dbReference type="NCBI Taxonomy" id="2952158"/>
    <lineage>
        <taxon>Bacteria</taxon>
        <taxon>Pseudomonadati</taxon>
        <taxon>Balneolota</taxon>
        <taxon>Balneolia</taxon>
        <taxon>Balneolales</taxon>
        <taxon>Balneolaceae</taxon>
        <taxon>Gracilimonas</taxon>
    </lineage>
</organism>
<sequence length="703" mass="81282">MLDGLTLRNRIFLFSSLLLLMAFLLMWIFVRPQYREAIINERTTIVSQLQEYSLKRSDQIIRNWLNSTNYTAEEIAKAPEQTQNIVTKTINLTPGLMRITISEQSSTESVDMRRSFYDEVDFSGIKYKWYPSRLDPMINVSWSPDTLQNTHFFIAKRVIQIGGNIFQLDMFFDASQITRELINIPLGGNYVANIVSGTGDNIVPEQPFEFPAFLVGDASYSSQSTIEMNGSNWFVMTSRFQTTPFWHVIAVEDSFILQPVHDLIRFSVITGGVILFILFCFSWYVSIHVNKPVEQIITDVEYLSALNFEHQIKPVSLPEFDLMQETLENIRLTLQRYQKINVERIILEESKNKYMMTYSEDLIGILDENQHFSFLNNNFQNFLNSLQLDPKVITPDEILEHADIQTTKLEQNIHYPDPYTIKINRAELSHSLKEEKSYFYDFQYVTIVDQEDNEQAAMIILHDKTEDRLNDIKRNDMINIIVHELKNPISGVLGLSQILLENDNIEDEEQQVLVNQIHLSGDRMNKLVNRFLEIQRLESGKNSAEFENVDLEKVVEHVQQITSPLLSEKNLRIDSKKTGRDFKVKGNSDLLFDAVQNLISNAIKYGDENRTIEIQLTETPENIRFSVTDHGFGISTEDQKKIFDKFYRVRSKATAREKGTGLGLAYVREIMHQHDGEIELESNEAIGSRFTLVIPKTNGQSLT</sequence>
<dbReference type="PANTHER" id="PTHR45453:SF1">
    <property type="entry name" value="PHOSPHATE REGULON SENSOR PROTEIN PHOR"/>
    <property type="match status" value="1"/>
</dbReference>
<evidence type="ECO:0000313" key="9">
    <source>
        <dbReference type="EMBL" id="MCP9290141.1"/>
    </source>
</evidence>
<dbReference type="GO" id="GO:0004721">
    <property type="term" value="F:phosphoprotein phosphatase activity"/>
    <property type="evidence" value="ECO:0007669"/>
    <property type="project" value="TreeGrafter"/>
</dbReference>
<dbReference type="SUPFAM" id="SSF47384">
    <property type="entry name" value="Homodimeric domain of signal transducing histidine kinase"/>
    <property type="match status" value="1"/>
</dbReference>
<dbReference type="AlphaFoldDB" id="A0A9X2RB95"/>
<keyword evidence="10" id="KW-1185">Reference proteome</keyword>
<feature type="transmembrane region" description="Helical" evidence="7">
    <location>
        <begin position="12"/>
        <end position="30"/>
    </location>
</feature>
<dbReference type="EMBL" id="JANDBC010000001">
    <property type="protein sequence ID" value="MCP9290141.1"/>
    <property type="molecule type" value="Genomic_DNA"/>
</dbReference>
<feature type="domain" description="Histidine kinase" evidence="8">
    <location>
        <begin position="480"/>
        <end position="698"/>
    </location>
</feature>
<evidence type="ECO:0000256" key="6">
    <source>
        <dbReference type="ARBA" id="ARBA00023012"/>
    </source>
</evidence>
<keyword evidence="4" id="KW-0808">Transferase</keyword>
<evidence type="ECO:0000256" key="7">
    <source>
        <dbReference type="SAM" id="Phobius"/>
    </source>
</evidence>
<keyword evidence="5 9" id="KW-0418">Kinase</keyword>
<comment type="caution">
    <text evidence="9">The sequence shown here is derived from an EMBL/GenBank/DDBJ whole genome shotgun (WGS) entry which is preliminary data.</text>
</comment>
<dbReference type="Gene3D" id="1.10.287.130">
    <property type="match status" value="1"/>
</dbReference>
<dbReference type="GO" id="GO:0000155">
    <property type="term" value="F:phosphorelay sensor kinase activity"/>
    <property type="evidence" value="ECO:0007669"/>
    <property type="project" value="InterPro"/>
</dbReference>
<proteinExistence type="predicted"/>
<evidence type="ECO:0000256" key="3">
    <source>
        <dbReference type="ARBA" id="ARBA00022553"/>
    </source>
</evidence>
<dbReference type="GO" id="GO:0005886">
    <property type="term" value="C:plasma membrane"/>
    <property type="evidence" value="ECO:0007669"/>
    <property type="project" value="TreeGrafter"/>
</dbReference>
<name>A0A9X2RB95_9BACT</name>
<dbReference type="Gene3D" id="3.30.565.10">
    <property type="entry name" value="Histidine kinase-like ATPase, C-terminal domain"/>
    <property type="match status" value="1"/>
</dbReference>
<dbReference type="InterPro" id="IPR003594">
    <property type="entry name" value="HATPase_dom"/>
</dbReference>
<keyword evidence="7" id="KW-0472">Membrane</keyword>
<dbReference type="InterPro" id="IPR004358">
    <property type="entry name" value="Sig_transdc_His_kin-like_C"/>
</dbReference>
<gene>
    <name evidence="9" type="ORF">NM125_00945</name>
</gene>
<evidence type="ECO:0000256" key="5">
    <source>
        <dbReference type="ARBA" id="ARBA00022777"/>
    </source>
</evidence>